<dbReference type="KEGG" id="sliu:111362745"/>
<dbReference type="GeneID" id="111362745"/>
<name>A0A9J7EPL0_SPOLT</name>
<keyword evidence="2" id="KW-1185">Reference proteome</keyword>
<evidence type="ECO:0000313" key="2">
    <source>
        <dbReference type="Proteomes" id="UP000301870"/>
    </source>
</evidence>
<evidence type="ECO:0000313" key="3">
    <source>
        <dbReference type="RefSeq" id="XP_022835252.1"/>
    </source>
</evidence>
<dbReference type="AlphaFoldDB" id="A0A9J7EPL0"/>
<dbReference type="Proteomes" id="UP000301870">
    <property type="component" value="Chromosome 4"/>
</dbReference>
<keyword evidence="1" id="KW-0732">Signal</keyword>
<protein>
    <submittedName>
        <fullName evidence="3">Acanthoscurrin-1-like</fullName>
    </submittedName>
</protein>
<sequence length="86" mass="7804">MKSMIIVAVLASLAVASAKPFLGELGAGLGEVGADLGAGLGNIGAGLGVGIGEIGAGLGLGRLGGYDGGLGGIGLGGRGGLGLGFL</sequence>
<gene>
    <name evidence="3" type="primary">LOC111362745</name>
</gene>
<evidence type="ECO:0000256" key="1">
    <source>
        <dbReference type="SAM" id="SignalP"/>
    </source>
</evidence>
<proteinExistence type="predicted"/>
<feature type="signal peptide" evidence="1">
    <location>
        <begin position="1"/>
        <end position="18"/>
    </location>
</feature>
<dbReference type="RefSeq" id="XP_022835252.1">
    <property type="nucleotide sequence ID" value="XM_022979484.1"/>
</dbReference>
<organism evidence="2 3">
    <name type="scientific">Spodoptera litura</name>
    <name type="common">Asian cotton leafworm</name>
    <dbReference type="NCBI Taxonomy" id="69820"/>
    <lineage>
        <taxon>Eukaryota</taxon>
        <taxon>Metazoa</taxon>
        <taxon>Ecdysozoa</taxon>
        <taxon>Arthropoda</taxon>
        <taxon>Hexapoda</taxon>
        <taxon>Insecta</taxon>
        <taxon>Pterygota</taxon>
        <taxon>Neoptera</taxon>
        <taxon>Endopterygota</taxon>
        <taxon>Lepidoptera</taxon>
        <taxon>Glossata</taxon>
        <taxon>Ditrysia</taxon>
        <taxon>Noctuoidea</taxon>
        <taxon>Noctuidae</taxon>
        <taxon>Amphipyrinae</taxon>
        <taxon>Spodoptera</taxon>
    </lineage>
</organism>
<accession>A0A9J7EPL0</accession>
<reference evidence="3" key="1">
    <citation type="submission" date="2025-08" db="UniProtKB">
        <authorList>
            <consortium name="RefSeq"/>
        </authorList>
    </citation>
    <scope>IDENTIFICATION</scope>
    <source>
        <strain evidence="3">Ishihara</strain>
        <tissue evidence="3">Whole body</tissue>
    </source>
</reference>
<feature type="chain" id="PRO_5039900917" evidence="1">
    <location>
        <begin position="19"/>
        <end position="86"/>
    </location>
</feature>